<dbReference type="Gramene" id="RZC60450">
    <property type="protein sequence ID" value="RZC60450"/>
    <property type="gene ID" value="C5167_022218"/>
</dbReference>
<accession>A0A4Y7JK84</accession>
<gene>
    <name evidence="1" type="ORF">C5167_022218</name>
</gene>
<dbReference type="AlphaFoldDB" id="A0A4Y7JK84"/>
<name>A0A4Y7JK84_PAPSO</name>
<organism evidence="1 2">
    <name type="scientific">Papaver somniferum</name>
    <name type="common">Opium poppy</name>
    <dbReference type="NCBI Taxonomy" id="3469"/>
    <lineage>
        <taxon>Eukaryota</taxon>
        <taxon>Viridiplantae</taxon>
        <taxon>Streptophyta</taxon>
        <taxon>Embryophyta</taxon>
        <taxon>Tracheophyta</taxon>
        <taxon>Spermatophyta</taxon>
        <taxon>Magnoliopsida</taxon>
        <taxon>Ranunculales</taxon>
        <taxon>Papaveraceae</taxon>
        <taxon>Papaveroideae</taxon>
        <taxon>Papaver</taxon>
    </lineage>
</organism>
<keyword evidence="2" id="KW-1185">Reference proteome</keyword>
<sequence>MKMNVLNNSSKEKGKRWVNTLSPYTTSNWEASSLKDNQTVARYVTYVMHGITHNHINDLEQLKTNLCKLALPSSPVGVCKGRADAD</sequence>
<dbReference type="EMBL" id="CM010719">
    <property type="protein sequence ID" value="RZC60450.1"/>
    <property type="molecule type" value="Genomic_DNA"/>
</dbReference>
<reference evidence="1 2" key="1">
    <citation type="journal article" date="2018" name="Science">
        <title>The opium poppy genome and morphinan production.</title>
        <authorList>
            <person name="Guo L."/>
            <person name="Winzer T."/>
            <person name="Yang X."/>
            <person name="Li Y."/>
            <person name="Ning Z."/>
            <person name="He Z."/>
            <person name="Teodor R."/>
            <person name="Lu Y."/>
            <person name="Bowser T.A."/>
            <person name="Graham I.A."/>
            <person name="Ye K."/>
        </authorList>
    </citation>
    <scope>NUCLEOTIDE SEQUENCE [LARGE SCALE GENOMIC DNA]</scope>
    <source>
        <strain evidence="2">cv. HN1</strain>
        <tissue evidence="1">Leaves</tissue>
    </source>
</reference>
<proteinExistence type="predicted"/>
<evidence type="ECO:0000313" key="1">
    <source>
        <dbReference type="EMBL" id="RZC60450.1"/>
    </source>
</evidence>
<evidence type="ECO:0000313" key="2">
    <source>
        <dbReference type="Proteomes" id="UP000316621"/>
    </source>
</evidence>
<protein>
    <submittedName>
        <fullName evidence="1">Uncharacterized protein</fullName>
    </submittedName>
</protein>
<dbReference type="Proteomes" id="UP000316621">
    <property type="component" value="Chromosome 5"/>
</dbReference>